<evidence type="ECO:0000313" key="6">
    <source>
        <dbReference type="EMBL" id="CDS10243.1"/>
    </source>
</evidence>
<gene>
    <name evidence="6" type="ORF">LRAMOSA02919</name>
</gene>
<evidence type="ECO:0000256" key="3">
    <source>
        <dbReference type="ARBA" id="ARBA00023295"/>
    </source>
</evidence>
<dbReference type="OrthoDB" id="4781at2759"/>
<dbReference type="Gene3D" id="2.60.120.200">
    <property type="match status" value="1"/>
</dbReference>
<dbReference type="SUPFAM" id="SSF49899">
    <property type="entry name" value="Concanavalin A-like lectins/glucanases"/>
    <property type="match status" value="1"/>
</dbReference>
<keyword evidence="1 4" id="KW-0732">Signal</keyword>
<evidence type="ECO:0000256" key="4">
    <source>
        <dbReference type="SAM" id="SignalP"/>
    </source>
</evidence>
<dbReference type="GO" id="GO:0016757">
    <property type="term" value="F:glycosyltransferase activity"/>
    <property type="evidence" value="ECO:0007669"/>
    <property type="project" value="TreeGrafter"/>
</dbReference>
<keyword evidence="2" id="KW-0378">Hydrolase</keyword>
<feature type="signal peptide" evidence="4">
    <location>
        <begin position="1"/>
        <end position="21"/>
    </location>
</feature>
<dbReference type="AlphaFoldDB" id="A0A077WT38"/>
<dbReference type="GO" id="GO:0005975">
    <property type="term" value="P:carbohydrate metabolic process"/>
    <property type="evidence" value="ECO:0007669"/>
    <property type="project" value="InterPro"/>
</dbReference>
<accession>A0A077WT38</accession>
<sequence length="281" mass="31429">MKKSLFLVCLTALALANQVDARAYRRDGDRVSCRNSKTDFSKGLDGWVAAYAPDNTYKQSERGLELKLVRPNEYKHSANYETLKGPDGPYNKFSGDGPTFNSTTYMQYGNLTAQVQSAGVGGAVTAVILMGDGRDEIDFEWVGEEGNNVQTNYFWGKKVVTGVNDETVPVHGEPTHQSIHTYKIEWTPEYIKWYVDDDVVRTKEKEETCDDNGKNCKFPTQPSRIQLGLWDGSDKSGTAAWAHGPIDWRKHSSIPAYIKSVTIECDPEHNDVIDGDDDEDV</sequence>
<evidence type="ECO:0000259" key="5">
    <source>
        <dbReference type="PROSITE" id="PS51762"/>
    </source>
</evidence>
<reference evidence="6" key="1">
    <citation type="journal article" date="2014" name="Genome Announc.">
        <title>De novo whole-genome sequence and genome annotation of Lichtheimia ramosa.</title>
        <authorList>
            <person name="Linde J."/>
            <person name="Schwartze V."/>
            <person name="Binder U."/>
            <person name="Lass-Florl C."/>
            <person name="Voigt K."/>
            <person name="Horn F."/>
        </authorList>
    </citation>
    <scope>NUCLEOTIDE SEQUENCE</scope>
    <source>
        <strain evidence="6">JMRC FSU:6197</strain>
    </source>
</reference>
<evidence type="ECO:0000256" key="1">
    <source>
        <dbReference type="ARBA" id="ARBA00022729"/>
    </source>
</evidence>
<dbReference type="InterPro" id="IPR000757">
    <property type="entry name" value="Beta-glucanase-like"/>
</dbReference>
<dbReference type="InterPro" id="IPR013320">
    <property type="entry name" value="ConA-like_dom_sf"/>
</dbReference>
<dbReference type="PANTHER" id="PTHR10963:SF22">
    <property type="entry name" value="GLYCOSIDASE CRH2-RELATED"/>
    <property type="match status" value="1"/>
</dbReference>
<name>A0A077WT38_9FUNG</name>
<dbReference type="PROSITE" id="PS51762">
    <property type="entry name" value="GH16_2"/>
    <property type="match status" value="1"/>
</dbReference>
<protein>
    <recommendedName>
        <fullName evidence="5">GH16 domain-containing protein</fullName>
    </recommendedName>
</protein>
<dbReference type="PANTHER" id="PTHR10963">
    <property type="entry name" value="GLYCOSYL HYDROLASE-RELATED"/>
    <property type="match status" value="1"/>
</dbReference>
<dbReference type="EMBL" id="LK023335">
    <property type="protein sequence ID" value="CDS10243.1"/>
    <property type="molecule type" value="Genomic_DNA"/>
</dbReference>
<organism evidence="6">
    <name type="scientific">Lichtheimia ramosa</name>
    <dbReference type="NCBI Taxonomy" id="688394"/>
    <lineage>
        <taxon>Eukaryota</taxon>
        <taxon>Fungi</taxon>
        <taxon>Fungi incertae sedis</taxon>
        <taxon>Mucoromycota</taxon>
        <taxon>Mucoromycotina</taxon>
        <taxon>Mucoromycetes</taxon>
        <taxon>Mucorales</taxon>
        <taxon>Lichtheimiaceae</taxon>
        <taxon>Lichtheimia</taxon>
    </lineage>
</organism>
<dbReference type="Pfam" id="PF00722">
    <property type="entry name" value="Glyco_hydro_16"/>
    <property type="match status" value="1"/>
</dbReference>
<feature type="domain" description="GH16" evidence="5">
    <location>
        <begin position="45"/>
        <end position="257"/>
    </location>
</feature>
<dbReference type="GO" id="GO:0009277">
    <property type="term" value="C:fungal-type cell wall"/>
    <property type="evidence" value="ECO:0007669"/>
    <property type="project" value="TreeGrafter"/>
</dbReference>
<dbReference type="GO" id="GO:0004553">
    <property type="term" value="F:hydrolase activity, hydrolyzing O-glycosyl compounds"/>
    <property type="evidence" value="ECO:0007669"/>
    <property type="project" value="InterPro"/>
</dbReference>
<dbReference type="InterPro" id="IPR050546">
    <property type="entry name" value="Glycosyl_Hydrlase_16"/>
</dbReference>
<feature type="chain" id="PRO_5001726424" description="GH16 domain-containing protein" evidence="4">
    <location>
        <begin position="22"/>
        <end position="281"/>
    </location>
</feature>
<proteinExistence type="predicted"/>
<keyword evidence="3" id="KW-0326">Glycosidase</keyword>
<dbReference type="GO" id="GO:0031505">
    <property type="term" value="P:fungal-type cell wall organization"/>
    <property type="evidence" value="ECO:0007669"/>
    <property type="project" value="TreeGrafter"/>
</dbReference>
<evidence type="ECO:0000256" key="2">
    <source>
        <dbReference type="ARBA" id="ARBA00022801"/>
    </source>
</evidence>